<keyword evidence="2" id="KW-0812">Transmembrane</keyword>
<gene>
    <name evidence="3" type="ORF">IQ249_05340</name>
</gene>
<keyword evidence="2" id="KW-1133">Transmembrane helix</keyword>
<evidence type="ECO:0000256" key="2">
    <source>
        <dbReference type="SAM" id="Phobius"/>
    </source>
</evidence>
<feature type="compositionally biased region" description="Basic and acidic residues" evidence="1">
    <location>
        <begin position="214"/>
        <end position="223"/>
    </location>
</feature>
<comment type="caution">
    <text evidence="3">The sequence shown here is derived from an EMBL/GenBank/DDBJ whole genome shotgun (WGS) entry which is preliminary data.</text>
</comment>
<dbReference type="AlphaFoldDB" id="A0A8J7AZ48"/>
<name>A0A8J7AZ48_9CYAN</name>
<keyword evidence="4" id="KW-1185">Reference proteome</keyword>
<accession>A0A8J7AZ48</accession>
<sequence length="233" mass="26879">MLIPLTREKFDQLIPFIATGSQYGACWGKLRDFLRRLMISVVAVIVIWLLGSFLGNSAQGLKLLLGFAAGLYWLWSPAYWASQKNASYRRFQYSGFFRGRVLDVFVTDDLVGEEETVNNRGELVIVENRERRINVEVGDETGFRTIVRAPLQRIHKAIAPGNIAELVVLSNDRDLARITKISDIYIPKHDLWIGEYPYLAKDAFRVVSAQLSNRDPRDRETPRRRPNTLRRRR</sequence>
<evidence type="ECO:0000313" key="4">
    <source>
        <dbReference type="Proteomes" id="UP000654482"/>
    </source>
</evidence>
<organism evidence="3 4">
    <name type="scientific">Lusitaniella coriacea LEGE 07157</name>
    <dbReference type="NCBI Taxonomy" id="945747"/>
    <lineage>
        <taxon>Bacteria</taxon>
        <taxon>Bacillati</taxon>
        <taxon>Cyanobacteriota</taxon>
        <taxon>Cyanophyceae</taxon>
        <taxon>Spirulinales</taxon>
        <taxon>Lusitaniellaceae</taxon>
        <taxon>Lusitaniella</taxon>
    </lineage>
</organism>
<feature type="transmembrane region" description="Helical" evidence="2">
    <location>
        <begin position="37"/>
        <end position="55"/>
    </location>
</feature>
<proteinExistence type="predicted"/>
<dbReference type="RefSeq" id="WP_194028412.1">
    <property type="nucleotide sequence ID" value="NZ_JADEWZ010000006.1"/>
</dbReference>
<evidence type="ECO:0000256" key="1">
    <source>
        <dbReference type="SAM" id="MobiDB-lite"/>
    </source>
</evidence>
<feature type="region of interest" description="Disordered" evidence="1">
    <location>
        <begin position="212"/>
        <end position="233"/>
    </location>
</feature>
<reference evidence="3" key="1">
    <citation type="submission" date="2020-10" db="EMBL/GenBank/DDBJ databases">
        <authorList>
            <person name="Castelo-Branco R."/>
            <person name="Eusebio N."/>
            <person name="Adriana R."/>
            <person name="Vieira A."/>
            <person name="Brugerolle De Fraissinette N."/>
            <person name="Rezende De Castro R."/>
            <person name="Schneider M.P."/>
            <person name="Vasconcelos V."/>
            <person name="Leao P.N."/>
        </authorList>
    </citation>
    <scope>NUCLEOTIDE SEQUENCE</scope>
    <source>
        <strain evidence="3">LEGE 07157</strain>
    </source>
</reference>
<dbReference type="EMBL" id="JADEWZ010000006">
    <property type="protein sequence ID" value="MBE9115319.1"/>
    <property type="molecule type" value="Genomic_DNA"/>
</dbReference>
<feature type="transmembrane region" description="Helical" evidence="2">
    <location>
        <begin position="61"/>
        <end position="81"/>
    </location>
</feature>
<dbReference type="Proteomes" id="UP000654482">
    <property type="component" value="Unassembled WGS sequence"/>
</dbReference>
<feature type="compositionally biased region" description="Basic residues" evidence="1">
    <location>
        <begin position="224"/>
        <end position="233"/>
    </location>
</feature>
<protein>
    <submittedName>
        <fullName evidence="3">Phosphate ABC transporter permease</fullName>
    </submittedName>
</protein>
<evidence type="ECO:0000313" key="3">
    <source>
        <dbReference type="EMBL" id="MBE9115319.1"/>
    </source>
</evidence>
<keyword evidence="2" id="KW-0472">Membrane</keyword>